<evidence type="ECO:0000256" key="1">
    <source>
        <dbReference type="SAM" id="MobiDB-lite"/>
    </source>
</evidence>
<feature type="compositionally biased region" description="Pro residues" evidence="1">
    <location>
        <begin position="180"/>
        <end position="192"/>
    </location>
</feature>
<name>A0A6C0ARY9_9ZZZZ</name>
<proteinExistence type="predicted"/>
<feature type="region of interest" description="Disordered" evidence="1">
    <location>
        <begin position="180"/>
        <end position="210"/>
    </location>
</feature>
<organism evidence="2">
    <name type="scientific">viral metagenome</name>
    <dbReference type="NCBI Taxonomy" id="1070528"/>
    <lineage>
        <taxon>unclassified sequences</taxon>
        <taxon>metagenomes</taxon>
        <taxon>organismal metagenomes</taxon>
    </lineage>
</organism>
<dbReference type="EMBL" id="MN740804">
    <property type="protein sequence ID" value="QHS82679.1"/>
    <property type="molecule type" value="Genomic_DNA"/>
</dbReference>
<protein>
    <submittedName>
        <fullName evidence="2">Uncharacterized protein</fullName>
    </submittedName>
</protein>
<accession>A0A6C0ARY9</accession>
<evidence type="ECO:0000313" key="2">
    <source>
        <dbReference type="EMBL" id="QHS82679.1"/>
    </source>
</evidence>
<reference evidence="2" key="1">
    <citation type="journal article" date="2020" name="Nature">
        <title>Giant virus diversity and host interactions through global metagenomics.</title>
        <authorList>
            <person name="Schulz F."/>
            <person name="Roux S."/>
            <person name="Paez-Espino D."/>
            <person name="Jungbluth S."/>
            <person name="Walsh D.A."/>
            <person name="Denef V.J."/>
            <person name="McMahon K.D."/>
            <person name="Konstantinidis K.T."/>
            <person name="Eloe-Fadrosh E.A."/>
            <person name="Kyrpides N.C."/>
            <person name="Woyke T."/>
        </authorList>
    </citation>
    <scope>NUCLEOTIDE SEQUENCE</scope>
    <source>
        <strain evidence="2">GVMAG-S-1101171-111</strain>
    </source>
</reference>
<sequence>MDTWSDAGDDHEQQIVPILMNKKITAHRNLIQKLEAIMASYELQEKYSTKLTPYSLNVIEKLIKKNPEFFRMVESTLLRNINDNKIMTTDVPYIISIIAYLYNILMTIQGETDFVMEEPADTCGYILKFVFSVAIREQLVKISDETDATLLLLCCDNIIDSCIKLLKLKQLKKLVPPPILPLPSPPPPPPPPPKKKIVEENSDSNKVFSPPIVPPPKKSCWTCCCE</sequence>
<dbReference type="AlphaFoldDB" id="A0A6C0ARY9"/>